<evidence type="ECO:0000313" key="2">
    <source>
        <dbReference type="Proteomes" id="UP000765509"/>
    </source>
</evidence>
<proteinExistence type="predicted"/>
<accession>A0A9Q3KLS2</accession>
<gene>
    <name evidence="1" type="ORF">O181_123463</name>
</gene>
<dbReference type="AlphaFoldDB" id="A0A9Q3KLS2"/>
<evidence type="ECO:0000313" key="1">
    <source>
        <dbReference type="EMBL" id="MBW0583748.1"/>
    </source>
</evidence>
<name>A0A9Q3KLS2_9BASI</name>
<dbReference type="Proteomes" id="UP000765509">
    <property type="component" value="Unassembled WGS sequence"/>
</dbReference>
<keyword evidence="2" id="KW-1185">Reference proteome</keyword>
<organism evidence="1 2">
    <name type="scientific">Austropuccinia psidii MF-1</name>
    <dbReference type="NCBI Taxonomy" id="1389203"/>
    <lineage>
        <taxon>Eukaryota</taxon>
        <taxon>Fungi</taxon>
        <taxon>Dikarya</taxon>
        <taxon>Basidiomycota</taxon>
        <taxon>Pucciniomycotina</taxon>
        <taxon>Pucciniomycetes</taxon>
        <taxon>Pucciniales</taxon>
        <taxon>Sphaerophragmiaceae</taxon>
        <taxon>Austropuccinia</taxon>
    </lineage>
</organism>
<comment type="caution">
    <text evidence="1">The sequence shown here is derived from an EMBL/GenBank/DDBJ whole genome shotgun (WGS) entry which is preliminary data.</text>
</comment>
<dbReference type="EMBL" id="AVOT02115957">
    <property type="protein sequence ID" value="MBW0583748.1"/>
    <property type="molecule type" value="Genomic_DNA"/>
</dbReference>
<protein>
    <submittedName>
        <fullName evidence="1">Uncharacterized protein</fullName>
    </submittedName>
</protein>
<reference evidence="1" key="1">
    <citation type="submission" date="2021-03" db="EMBL/GenBank/DDBJ databases">
        <title>Draft genome sequence of rust myrtle Austropuccinia psidii MF-1, a brazilian biotype.</title>
        <authorList>
            <person name="Quecine M.C."/>
            <person name="Pachon D.M.R."/>
            <person name="Bonatelli M.L."/>
            <person name="Correr F.H."/>
            <person name="Franceschini L.M."/>
            <person name="Leite T.F."/>
            <person name="Margarido G.R.A."/>
            <person name="Almeida C.A."/>
            <person name="Ferrarezi J.A."/>
            <person name="Labate C.A."/>
        </authorList>
    </citation>
    <scope>NUCLEOTIDE SEQUENCE</scope>
    <source>
        <strain evidence="1">MF-1</strain>
    </source>
</reference>
<sequence>MPMRAANTSKTNPYACAGSQQLTRQSLRPFRLRTIHMPILMLVKVPKNAKNSLRLYRLPKIHMPILMLVKVPHNAKNFLHLCRIPTILTPVQAPDNSHANPYACEGS</sequence>